<dbReference type="GO" id="GO:0005576">
    <property type="term" value="C:extracellular region"/>
    <property type="evidence" value="ECO:0007669"/>
    <property type="project" value="UniProtKB-SubCell"/>
</dbReference>
<feature type="region of interest" description="Disordered" evidence="7">
    <location>
        <begin position="26"/>
        <end position="53"/>
    </location>
</feature>
<evidence type="ECO:0000313" key="9">
    <source>
        <dbReference type="Ensembl" id="ENSNFUP00015004577.1"/>
    </source>
</evidence>
<evidence type="ECO:0000256" key="4">
    <source>
        <dbReference type="ARBA" id="ARBA00022729"/>
    </source>
</evidence>
<dbReference type="Proteomes" id="UP000694548">
    <property type="component" value="Chromosome sgr01"/>
</dbReference>
<evidence type="ECO:0000256" key="1">
    <source>
        <dbReference type="ARBA" id="ARBA00004613"/>
    </source>
</evidence>
<dbReference type="Pfam" id="PF06473">
    <property type="entry name" value="FGF-BP1"/>
    <property type="match status" value="2"/>
</dbReference>
<keyword evidence="4 8" id="KW-0732">Signal</keyword>
<evidence type="ECO:0000256" key="3">
    <source>
        <dbReference type="ARBA" id="ARBA00022525"/>
    </source>
</evidence>
<comment type="subcellular location">
    <subcellularLocation>
        <location evidence="1">Secreted</location>
    </subcellularLocation>
</comment>
<feature type="compositionally biased region" description="Basic residues" evidence="7">
    <location>
        <begin position="28"/>
        <end position="38"/>
    </location>
</feature>
<comment type="similarity">
    <text evidence="2">Belongs to the fibroblast growth factor-binding protein family.</text>
</comment>
<accession>A0A8C6KGK1</accession>
<dbReference type="PANTHER" id="PTHR15258">
    <property type="entry name" value="FGF BINDING PROTEIN-RELATED"/>
    <property type="match status" value="1"/>
</dbReference>
<evidence type="ECO:0000313" key="10">
    <source>
        <dbReference type="Proteomes" id="UP000694548"/>
    </source>
</evidence>
<dbReference type="InterPro" id="IPR010510">
    <property type="entry name" value="FGF1-bd"/>
</dbReference>
<keyword evidence="10" id="KW-1185">Reference proteome</keyword>
<name>A0A8C6KGK1_NOTFU</name>
<reference evidence="9" key="3">
    <citation type="submission" date="2025-09" db="UniProtKB">
        <authorList>
            <consortium name="Ensembl"/>
        </authorList>
    </citation>
    <scope>IDENTIFICATION</scope>
</reference>
<organism evidence="9 10">
    <name type="scientific">Nothobranchius furzeri</name>
    <name type="common">Turquoise killifish</name>
    <dbReference type="NCBI Taxonomy" id="105023"/>
    <lineage>
        <taxon>Eukaryota</taxon>
        <taxon>Metazoa</taxon>
        <taxon>Chordata</taxon>
        <taxon>Craniata</taxon>
        <taxon>Vertebrata</taxon>
        <taxon>Euteleostomi</taxon>
        <taxon>Actinopterygii</taxon>
        <taxon>Neopterygii</taxon>
        <taxon>Teleostei</taxon>
        <taxon>Neoteleostei</taxon>
        <taxon>Acanthomorphata</taxon>
        <taxon>Ovalentaria</taxon>
        <taxon>Atherinomorphae</taxon>
        <taxon>Cyprinodontiformes</taxon>
        <taxon>Nothobranchiidae</taxon>
        <taxon>Nothobranchius</taxon>
    </lineage>
</organism>
<feature type="chain" id="PRO_5034455156" description="Fibroblast growth factor binding protein 1" evidence="8">
    <location>
        <begin position="24"/>
        <end position="179"/>
    </location>
</feature>
<evidence type="ECO:0000256" key="6">
    <source>
        <dbReference type="ARBA" id="ARBA00023183"/>
    </source>
</evidence>
<reference evidence="9" key="2">
    <citation type="submission" date="2025-08" db="UniProtKB">
        <authorList>
            <consortium name="Ensembl"/>
        </authorList>
    </citation>
    <scope>IDENTIFICATION</scope>
</reference>
<reference evidence="9" key="1">
    <citation type="submission" date="2014-08" db="EMBL/GenBank/DDBJ databases">
        <authorList>
            <person name="Senf B."/>
            <person name="Petzold A."/>
            <person name="Downie B.R."/>
            <person name="Koch P."/>
            <person name="Platzer M."/>
        </authorList>
    </citation>
    <scope>NUCLEOTIDE SEQUENCE [LARGE SCALE GENOMIC DNA]</scope>
    <source>
        <strain evidence="9">GRZ</strain>
    </source>
</reference>
<feature type="signal peptide" evidence="8">
    <location>
        <begin position="1"/>
        <end position="23"/>
    </location>
</feature>
<dbReference type="GO" id="GO:0019838">
    <property type="term" value="F:growth factor binding"/>
    <property type="evidence" value="ECO:0007669"/>
    <property type="project" value="UniProtKB-KW"/>
</dbReference>
<sequence>MALLTNFTVLLVLACISHQMILGGCQKSHGRRGRGNRGQHKERSGQKVGRQTKSVSVSQMMGKWVTKDASECSWIAAGETLITLNVTCRKGDISISCEYAARPSLCPQYASSEVDYWVQISKALKKHKNLCQDKHGLLRAGMSVKSCQPDNRKLAEEFCSESWSGLCTFLFTMVKDADC</sequence>
<dbReference type="Ensembl" id="ENSNFUT00015004836.1">
    <property type="protein sequence ID" value="ENSNFUP00015004577.1"/>
    <property type="gene ID" value="ENSNFUG00015002302.1"/>
</dbReference>
<evidence type="ECO:0000256" key="7">
    <source>
        <dbReference type="SAM" id="MobiDB-lite"/>
    </source>
</evidence>
<protein>
    <recommendedName>
        <fullName evidence="11">Fibroblast growth factor binding protein 1</fullName>
    </recommendedName>
</protein>
<dbReference type="GO" id="GO:0007267">
    <property type="term" value="P:cell-cell signaling"/>
    <property type="evidence" value="ECO:0007669"/>
    <property type="project" value="TreeGrafter"/>
</dbReference>
<keyword evidence="5" id="KW-1015">Disulfide bond</keyword>
<evidence type="ECO:0000256" key="8">
    <source>
        <dbReference type="SAM" id="SignalP"/>
    </source>
</evidence>
<dbReference type="GeneTree" id="ENSGT01010000230298"/>
<keyword evidence="6" id="KW-0340">Growth factor binding</keyword>
<evidence type="ECO:0000256" key="2">
    <source>
        <dbReference type="ARBA" id="ARBA00008326"/>
    </source>
</evidence>
<proteinExistence type="inferred from homology"/>
<keyword evidence="3" id="KW-0964">Secreted</keyword>
<dbReference type="PANTHER" id="PTHR15258:SF2">
    <property type="entry name" value="FIBROBLAST GROWTH FACTOR-BINDING PROTEIN 1"/>
    <property type="match status" value="1"/>
</dbReference>
<dbReference type="AlphaFoldDB" id="A0A8C6KGK1"/>
<evidence type="ECO:0000256" key="5">
    <source>
        <dbReference type="ARBA" id="ARBA00023157"/>
    </source>
</evidence>
<evidence type="ECO:0008006" key="11">
    <source>
        <dbReference type="Google" id="ProtNLM"/>
    </source>
</evidence>